<dbReference type="AlphaFoldDB" id="A0A6J4JFD6"/>
<dbReference type="InterPro" id="IPR027417">
    <property type="entry name" value="P-loop_NTPase"/>
</dbReference>
<gene>
    <name evidence="5" type="ORF">AVDCRST_MAG04-3354</name>
</gene>
<proteinExistence type="inferred from homology"/>
<dbReference type="InterPro" id="IPR052705">
    <property type="entry name" value="Gliding_Motility_GTPase"/>
</dbReference>
<dbReference type="CDD" id="cd00882">
    <property type="entry name" value="Ras_like_GTPase"/>
    <property type="match status" value="1"/>
</dbReference>
<keyword evidence="2" id="KW-0547">Nucleotide-binding</keyword>
<dbReference type="Gene3D" id="3.40.50.300">
    <property type="entry name" value="P-loop containing nucleotide triphosphate hydrolases"/>
    <property type="match status" value="1"/>
</dbReference>
<reference evidence="5" key="1">
    <citation type="submission" date="2020-02" db="EMBL/GenBank/DDBJ databases">
        <authorList>
            <person name="Meier V. D."/>
        </authorList>
    </citation>
    <scope>NUCLEOTIDE SEQUENCE</scope>
    <source>
        <strain evidence="5">AVDCRST_MAG04</strain>
    </source>
</reference>
<dbReference type="EMBL" id="CADCTL010000242">
    <property type="protein sequence ID" value="CAA9274696.1"/>
    <property type="molecule type" value="Genomic_DNA"/>
</dbReference>
<name>A0A6J4JFD6_9PROT</name>
<evidence type="ECO:0000256" key="1">
    <source>
        <dbReference type="ARBA" id="ARBA00005290"/>
    </source>
</evidence>
<evidence type="ECO:0000256" key="3">
    <source>
        <dbReference type="ARBA" id="ARBA00022801"/>
    </source>
</evidence>
<dbReference type="GO" id="GO:0016787">
    <property type="term" value="F:hydrolase activity"/>
    <property type="evidence" value="ECO:0007669"/>
    <property type="project" value="UniProtKB-KW"/>
</dbReference>
<comment type="similarity">
    <text evidence="1">Belongs to the GPN-loop GTPase family.</text>
</comment>
<dbReference type="GO" id="GO:0005525">
    <property type="term" value="F:GTP binding"/>
    <property type="evidence" value="ECO:0007669"/>
    <property type="project" value="UniProtKB-KW"/>
</dbReference>
<dbReference type="PANTHER" id="PTHR42708:SF1">
    <property type="entry name" value="GLIDING MOTILITY PROTEIN MGLA"/>
    <property type="match status" value="1"/>
</dbReference>
<sequence length="174" mass="19508">MKDIKLIITGSMGAGKTTVVSTISDIPPIRTDVPVSADKVRGDKTTTTVALDYGSLTLDKERRLLIFGTPGQRRYDFMCKILARGALGVVILIDHACQDPVDDLRYYLNLFKDTIEDSTAVIGVTHTDEKPDSPLQPYYDLLEEREMPLPVFSIDARRHDHIIMMLEALLETTR</sequence>
<evidence type="ECO:0000256" key="4">
    <source>
        <dbReference type="ARBA" id="ARBA00023134"/>
    </source>
</evidence>
<keyword evidence="4" id="KW-0342">GTP-binding</keyword>
<evidence type="ECO:0000313" key="5">
    <source>
        <dbReference type="EMBL" id="CAA9274696.1"/>
    </source>
</evidence>
<dbReference type="SUPFAM" id="SSF52540">
    <property type="entry name" value="P-loop containing nucleoside triphosphate hydrolases"/>
    <property type="match status" value="1"/>
</dbReference>
<protein>
    <recommendedName>
        <fullName evidence="6">GTP-binding protein</fullName>
    </recommendedName>
</protein>
<keyword evidence="3" id="KW-0378">Hydrolase</keyword>
<dbReference type="InterPro" id="IPR004130">
    <property type="entry name" value="Gpn"/>
</dbReference>
<organism evidence="5">
    <name type="scientific">uncultured Acetobacteraceae bacterium</name>
    <dbReference type="NCBI Taxonomy" id="169975"/>
    <lineage>
        <taxon>Bacteria</taxon>
        <taxon>Pseudomonadati</taxon>
        <taxon>Pseudomonadota</taxon>
        <taxon>Alphaproteobacteria</taxon>
        <taxon>Acetobacterales</taxon>
        <taxon>Acetobacteraceae</taxon>
        <taxon>environmental samples</taxon>
    </lineage>
</organism>
<accession>A0A6J4JFD6</accession>
<evidence type="ECO:0000256" key="2">
    <source>
        <dbReference type="ARBA" id="ARBA00022741"/>
    </source>
</evidence>
<dbReference type="PANTHER" id="PTHR42708">
    <property type="entry name" value="ATP/GTP-BINDING PROTEIN-RELATED"/>
    <property type="match status" value="1"/>
</dbReference>
<evidence type="ECO:0008006" key="6">
    <source>
        <dbReference type="Google" id="ProtNLM"/>
    </source>
</evidence>
<dbReference type="Pfam" id="PF03029">
    <property type="entry name" value="ATP_bind_1"/>
    <property type="match status" value="1"/>
</dbReference>